<comment type="caution">
    <text evidence="1">The sequence shown here is derived from an EMBL/GenBank/DDBJ whole genome shotgun (WGS) entry which is preliminary data.</text>
</comment>
<organism evidence="1 2">
    <name type="scientific">Paramuricea clavata</name>
    <name type="common">Red gorgonian</name>
    <name type="synonym">Violescent sea-whip</name>
    <dbReference type="NCBI Taxonomy" id="317549"/>
    <lineage>
        <taxon>Eukaryota</taxon>
        <taxon>Metazoa</taxon>
        <taxon>Cnidaria</taxon>
        <taxon>Anthozoa</taxon>
        <taxon>Octocorallia</taxon>
        <taxon>Malacalcyonacea</taxon>
        <taxon>Plexauridae</taxon>
        <taxon>Paramuricea</taxon>
    </lineage>
</organism>
<dbReference type="AlphaFoldDB" id="A0A7D9K2H5"/>
<dbReference type="EMBL" id="CACRXK020026828">
    <property type="protein sequence ID" value="CAB4040463.1"/>
    <property type="molecule type" value="Genomic_DNA"/>
</dbReference>
<reference evidence="1" key="1">
    <citation type="submission" date="2020-04" db="EMBL/GenBank/DDBJ databases">
        <authorList>
            <person name="Alioto T."/>
            <person name="Alioto T."/>
            <person name="Gomez Garrido J."/>
        </authorList>
    </citation>
    <scope>NUCLEOTIDE SEQUENCE</scope>
    <source>
        <strain evidence="1">A484AB</strain>
    </source>
</reference>
<evidence type="ECO:0000313" key="1">
    <source>
        <dbReference type="EMBL" id="CAB4040463.1"/>
    </source>
</evidence>
<evidence type="ECO:0000313" key="2">
    <source>
        <dbReference type="Proteomes" id="UP001152795"/>
    </source>
</evidence>
<protein>
    <submittedName>
        <fullName evidence="1">Uncharacterized protein</fullName>
    </submittedName>
</protein>
<proteinExistence type="predicted"/>
<name>A0A7D9K2H5_PARCT</name>
<dbReference type="Proteomes" id="UP001152795">
    <property type="component" value="Unassembled WGS sequence"/>
</dbReference>
<accession>A0A7D9K2H5</accession>
<sequence length="279" mass="31532">MEDSLDEGYDGPECTDDVEPVAKKKSKTLTNMSMLSFLTGAPKAIDKIQSESEITLKPLADKRDYSKNKHVCMLCANDNNLKDKQIAILCRGSLHQLRRHYERRHANKDTNYAYFSREKFKDVLPINHVRVPSYLRTLSNQSSNKSSKEKQPNVLADRSTSHTNLPDLIHSHTETELEEENDLHNIEQATAITTAGGSVAEAPVIETRQMVQEGIETFIETKKPDFEEKVLSMIENLSKKVDSLKLTKTPVPGAASLPSTTFAKEMESCYNKMKDWKDV</sequence>
<gene>
    <name evidence="1" type="ORF">PACLA_8A005917</name>
</gene>
<keyword evidence="2" id="KW-1185">Reference proteome</keyword>